<dbReference type="GO" id="GO:0005654">
    <property type="term" value="C:nucleoplasm"/>
    <property type="evidence" value="ECO:0007669"/>
    <property type="project" value="TreeGrafter"/>
</dbReference>
<dbReference type="PANTHER" id="PTHR12357:SF3">
    <property type="entry name" value="YTH DOMAIN-CONTAINING PROTEIN 1"/>
    <property type="match status" value="1"/>
</dbReference>
<proteinExistence type="predicted"/>
<evidence type="ECO:0000259" key="3">
    <source>
        <dbReference type="PROSITE" id="PS50882"/>
    </source>
</evidence>
<evidence type="ECO:0000313" key="4">
    <source>
        <dbReference type="EMBL" id="KAK4147590.1"/>
    </source>
</evidence>
<name>A0AAN6ZQ35_9PEZI</name>
<dbReference type="Pfam" id="PF04146">
    <property type="entry name" value="YTH"/>
    <property type="match status" value="1"/>
</dbReference>
<dbReference type="PROSITE" id="PS50882">
    <property type="entry name" value="YTH"/>
    <property type="match status" value="1"/>
</dbReference>
<keyword evidence="5" id="KW-1185">Reference proteome</keyword>
<dbReference type="InterPro" id="IPR007275">
    <property type="entry name" value="YTH_domain"/>
</dbReference>
<evidence type="ECO:0000256" key="1">
    <source>
        <dbReference type="SAM" id="Coils"/>
    </source>
</evidence>
<feature type="region of interest" description="Disordered" evidence="2">
    <location>
        <begin position="393"/>
        <end position="432"/>
    </location>
</feature>
<dbReference type="Proteomes" id="UP001302676">
    <property type="component" value="Unassembled WGS sequence"/>
</dbReference>
<feature type="compositionally biased region" description="Basic and acidic residues" evidence="2">
    <location>
        <begin position="139"/>
        <end position="149"/>
    </location>
</feature>
<feature type="compositionally biased region" description="Low complexity" evidence="2">
    <location>
        <begin position="67"/>
        <end position="81"/>
    </location>
</feature>
<feature type="coiled-coil region" evidence="1">
    <location>
        <begin position="14"/>
        <end position="43"/>
    </location>
</feature>
<organism evidence="4 5">
    <name type="scientific">Dichotomopilus funicola</name>
    <dbReference type="NCBI Taxonomy" id="1934379"/>
    <lineage>
        <taxon>Eukaryota</taxon>
        <taxon>Fungi</taxon>
        <taxon>Dikarya</taxon>
        <taxon>Ascomycota</taxon>
        <taxon>Pezizomycotina</taxon>
        <taxon>Sordariomycetes</taxon>
        <taxon>Sordariomycetidae</taxon>
        <taxon>Sordariales</taxon>
        <taxon>Chaetomiaceae</taxon>
        <taxon>Dichotomopilus</taxon>
    </lineage>
</organism>
<accession>A0AAN6ZQ35</accession>
<gene>
    <name evidence="4" type="ORF">C8A04DRAFT_34284</name>
</gene>
<dbReference type="Gene3D" id="3.10.590.10">
    <property type="entry name" value="ph1033 like domains"/>
    <property type="match status" value="1"/>
</dbReference>
<feature type="compositionally biased region" description="Basic and acidic residues" evidence="2">
    <location>
        <begin position="405"/>
        <end position="419"/>
    </location>
</feature>
<feature type="compositionally biased region" description="Basic and acidic residues" evidence="2">
    <location>
        <begin position="183"/>
        <end position="194"/>
    </location>
</feature>
<dbReference type="GO" id="GO:0000398">
    <property type="term" value="P:mRNA splicing, via spliceosome"/>
    <property type="evidence" value="ECO:0007669"/>
    <property type="project" value="TreeGrafter"/>
</dbReference>
<keyword evidence="1" id="KW-0175">Coiled coil</keyword>
<dbReference type="GO" id="GO:0003729">
    <property type="term" value="F:mRNA binding"/>
    <property type="evidence" value="ECO:0007669"/>
    <property type="project" value="TreeGrafter"/>
</dbReference>
<feature type="compositionally biased region" description="Polar residues" evidence="2">
    <location>
        <begin position="82"/>
        <end position="95"/>
    </location>
</feature>
<feature type="domain" description="YTH" evidence="3">
    <location>
        <begin position="254"/>
        <end position="388"/>
    </location>
</feature>
<evidence type="ECO:0000313" key="5">
    <source>
        <dbReference type="Proteomes" id="UP001302676"/>
    </source>
</evidence>
<comment type="caution">
    <text evidence="4">The sequence shown here is derived from an EMBL/GenBank/DDBJ whole genome shotgun (WGS) entry which is preliminary data.</text>
</comment>
<feature type="region of interest" description="Disordered" evidence="2">
    <location>
        <begin position="58"/>
        <end position="245"/>
    </location>
</feature>
<dbReference type="GO" id="GO:1990247">
    <property type="term" value="F:N6-methyladenosine-containing RNA reader activity"/>
    <property type="evidence" value="ECO:0007669"/>
    <property type="project" value="TreeGrafter"/>
</dbReference>
<sequence length="432" mass="48565">MTDYYNTEARTRKLDRFRRAKALAAEKLRIEEEERKLREEEELEMALPRSAPIIARASSTLSHNNMNSHAVSSTQSSASNTLPTPITPSTGSASTAVPVIKEEAQSRNRDDNNSSNSNISDTASKNPAKRAHDDNEDDAVPKKEAKVPRIDAPLAPHRRTDSDNAHTTNRRDDRSGDSNGHNNDSRHRPSHDSLQDSSSHRRHGSPARFKEEEGFERKYDSYKSGPSNGESRRRELEGSTQYPVPVDLGHKGDSRFFIVKSFNAENVKRCMKDGIWTTQLQNSQIFADAFAKCRNVILFFSVNKSRAFQGYARMITPPSSSVPRPSFIKDIHFDASDPFRVSWLSKTAVHFFRIGHIKNAYNDFAPVLVGKDGQEIEGEAGAELVREMEKFAEAWQSGGPFPAAPRRDGDRDRDRENRRGSGGSGFYGRERR</sequence>
<dbReference type="PANTHER" id="PTHR12357">
    <property type="entry name" value="YTH YT521-B HOMOLOGY DOMAIN-CONTAINING"/>
    <property type="match status" value="1"/>
</dbReference>
<protein>
    <submittedName>
        <fullName evidence="4">YT521-B-like domain-containing protein</fullName>
    </submittedName>
</protein>
<dbReference type="CDD" id="cd21134">
    <property type="entry name" value="YTH"/>
    <property type="match status" value="1"/>
</dbReference>
<dbReference type="AlphaFoldDB" id="A0AAN6ZQ35"/>
<dbReference type="GeneID" id="87819391"/>
<dbReference type="RefSeq" id="XP_062640961.1">
    <property type="nucleotide sequence ID" value="XM_062782778.1"/>
</dbReference>
<dbReference type="EMBL" id="MU853556">
    <property type="protein sequence ID" value="KAK4147590.1"/>
    <property type="molecule type" value="Genomic_DNA"/>
</dbReference>
<feature type="compositionally biased region" description="Basic and acidic residues" evidence="2">
    <location>
        <begin position="100"/>
        <end position="112"/>
    </location>
</feature>
<reference evidence="4" key="1">
    <citation type="journal article" date="2023" name="Mol. Phylogenet. Evol.">
        <title>Genome-scale phylogeny and comparative genomics of the fungal order Sordariales.</title>
        <authorList>
            <person name="Hensen N."/>
            <person name="Bonometti L."/>
            <person name="Westerberg I."/>
            <person name="Brannstrom I.O."/>
            <person name="Guillou S."/>
            <person name="Cros-Aarteil S."/>
            <person name="Calhoun S."/>
            <person name="Haridas S."/>
            <person name="Kuo A."/>
            <person name="Mondo S."/>
            <person name="Pangilinan J."/>
            <person name="Riley R."/>
            <person name="LaButti K."/>
            <person name="Andreopoulos B."/>
            <person name="Lipzen A."/>
            <person name="Chen C."/>
            <person name="Yan M."/>
            <person name="Daum C."/>
            <person name="Ng V."/>
            <person name="Clum A."/>
            <person name="Steindorff A."/>
            <person name="Ohm R.A."/>
            <person name="Martin F."/>
            <person name="Silar P."/>
            <person name="Natvig D.O."/>
            <person name="Lalanne C."/>
            <person name="Gautier V."/>
            <person name="Ament-Velasquez S.L."/>
            <person name="Kruys A."/>
            <person name="Hutchinson M.I."/>
            <person name="Powell A.J."/>
            <person name="Barry K."/>
            <person name="Miller A.N."/>
            <person name="Grigoriev I.V."/>
            <person name="Debuchy R."/>
            <person name="Gladieux P."/>
            <person name="Hiltunen Thoren M."/>
            <person name="Johannesson H."/>
        </authorList>
    </citation>
    <scope>NUCLEOTIDE SEQUENCE</scope>
    <source>
        <strain evidence="4">CBS 141.50</strain>
    </source>
</reference>
<dbReference type="GO" id="GO:0000381">
    <property type="term" value="P:regulation of alternative mRNA splicing, via spliceosome"/>
    <property type="evidence" value="ECO:0007669"/>
    <property type="project" value="TreeGrafter"/>
</dbReference>
<dbReference type="InterPro" id="IPR045168">
    <property type="entry name" value="YTH_prot"/>
</dbReference>
<feature type="compositionally biased region" description="Basic and acidic residues" evidence="2">
    <location>
        <begin position="158"/>
        <end position="176"/>
    </location>
</feature>
<feature type="compositionally biased region" description="Basic and acidic residues" evidence="2">
    <location>
        <begin position="208"/>
        <end position="221"/>
    </location>
</feature>
<evidence type="ECO:0000256" key="2">
    <source>
        <dbReference type="SAM" id="MobiDB-lite"/>
    </source>
</evidence>
<reference evidence="4" key="2">
    <citation type="submission" date="2023-05" db="EMBL/GenBank/DDBJ databases">
        <authorList>
            <consortium name="Lawrence Berkeley National Laboratory"/>
            <person name="Steindorff A."/>
            <person name="Hensen N."/>
            <person name="Bonometti L."/>
            <person name="Westerberg I."/>
            <person name="Brannstrom I.O."/>
            <person name="Guillou S."/>
            <person name="Cros-Aarteil S."/>
            <person name="Calhoun S."/>
            <person name="Haridas S."/>
            <person name="Kuo A."/>
            <person name="Mondo S."/>
            <person name="Pangilinan J."/>
            <person name="Riley R."/>
            <person name="Labutti K."/>
            <person name="Andreopoulos B."/>
            <person name="Lipzen A."/>
            <person name="Chen C."/>
            <person name="Yanf M."/>
            <person name="Daum C."/>
            <person name="Ng V."/>
            <person name="Clum A."/>
            <person name="Ohm R."/>
            <person name="Martin F."/>
            <person name="Silar P."/>
            <person name="Natvig D."/>
            <person name="Lalanne C."/>
            <person name="Gautier V."/>
            <person name="Ament-Velasquez S.L."/>
            <person name="Kruys A."/>
            <person name="Hutchinson M.I."/>
            <person name="Powell A.J."/>
            <person name="Barry K."/>
            <person name="Miller A.N."/>
            <person name="Grigoriev I.V."/>
            <person name="Debuchy R."/>
            <person name="Gladieux P."/>
            <person name="Thoren M.H."/>
            <person name="Johannesson H."/>
        </authorList>
    </citation>
    <scope>NUCLEOTIDE SEQUENCE</scope>
    <source>
        <strain evidence="4">CBS 141.50</strain>
    </source>
</reference>